<dbReference type="AlphaFoldDB" id="A0A0B6XYL3"/>
<organism evidence="1">
    <name type="scientific">Arion vulgaris</name>
    <dbReference type="NCBI Taxonomy" id="1028688"/>
    <lineage>
        <taxon>Eukaryota</taxon>
        <taxon>Metazoa</taxon>
        <taxon>Spiralia</taxon>
        <taxon>Lophotrochozoa</taxon>
        <taxon>Mollusca</taxon>
        <taxon>Gastropoda</taxon>
        <taxon>Heterobranchia</taxon>
        <taxon>Euthyneura</taxon>
        <taxon>Panpulmonata</taxon>
        <taxon>Eupulmonata</taxon>
        <taxon>Stylommatophora</taxon>
        <taxon>Helicina</taxon>
        <taxon>Arionoidea</taxon>
        <taxon>Arionidae</taxon>
        <taxon>Arion</taxon>
    </lineage>
</organism>
<name>A0A0B6XYL3_9EUPU</name>
<gene>
    <name evidence="1" type="primary">ORF6658</name>
</gene>
<dbReference type="EMBL" id="HACG01002307">
    <property type="protein sequence ID" value="CEK49172.1"/>
    <property type="molecule type" value="Transcribed_RNA"/>
</dbReference>
<accession>A0A0B6XYL3</accession>
<reference evidence="1" key="1">
    <citation type="submission" date="2014-12" db="EMBL/GenBank/DDBJ databases">
        <title>Insight into the proteome of Arion vulgaris.</title>
        <authorList>
            <person name="Aradska J."/>
            <person name="Bulat T."/>
            <person name="Smidak R."/>
            <person name="Sarate P."/>
            <person name="Gangsoo J."/>
            <person name="Sialana F."/>
            <person name="Bilban M."/>
            <person name="Lubec G."/>
        </authorList>
    </citation>
    <scope>NUCLEOTIDE SEQUENCE</scope>
    <source>
        <tissue evidence="1">Skin</tissue>
    </source>
</reference>
<evidence type="ECO:0000313" key="1">
    <source>
        <dbReference type="EMBL" id="CEK49172.1"/>
    </source>
</evidence>
<feature type="non-terminal residue" evidence="1">
    <location>
        <position position="1"/>
    </location>
</feature>
<protein>
    <submittedName>
        <fullName evidence="1">Uncharacterized protein</fullName>
    </submittedName>
</protein>
<sequence>QSYGSHITQATACPPVPSTGYVFVLKKNRFGILENHNLNTQNMFKIKTLVLNCTRDTPIGKIYAWIPLKSKHACELWIRDTQCT</sequence>
<feature type="non-terminal residue" evidence="1">
    <location>
        <position position="84"/>
    </location>
</feature>
<proteinExistence type="predicted"/>